<gene>
    <name evidence="1" type="ORF">O1611_g763</name>
</gene>
<name>A0ACC2JZM0_9PEZI</name>
<evidence type="ECO:0000313" key="1">
    <source>
        <dbReference type="EMBL" id="KAJ8132865.1"/>
    </source>
</evidence>
<dbReference type="EMBL" id="JAPUUL010000074">
    <property type="protein sequence ID" value="KAJ8132865.1"/>
    <property type="molecule type" value="Genomic_DNA"/>
</dbReference>
<dbReference type="Proteomes" id="UP001153332">
    <property type="component" value="Unassembled WGS sequence"/>
</dbReference>
<keyword evidence="2" id="KW-1185">Reference proteome</keyword>
<evidence type="ECO:0000313" key="2">
    <source>
        <dbReference type="Proteomes" id="UP001153332"/>
    </source>
</evidence>
<comment type="caution">
    <text evidence="1">The sequence shown here is derived from an EMBL/GenBank/DDBJ whole genome shotgun (WGS) entry which is preliminary data.</text>
</comment>
<accession>A0ACC2JZM0</accession>
<proteinExistence type="predicted"/>
<reference evidence="1" key="1">
    <citation type="submission" date="2022-12" db="EMBL/GenBank/DDBJ databases">
        <title>Genome Sequence of Lasiodiplodia mahajangana.</title>
        <authorList>
            <person name="Buettner E."/>
        </authorList>
    </citation>
    <scope>NUCLEOTIDE SEQUENCE</scope>
    <source>
        <strain evidence="1">VT137</strain>
    </source>
</reference>
<organism evidence="1 2">
    <name type="scientific">Lasiodiplodia mahajangana</name>
    <dbReference type="NCBI Taxonomy" id="1108764"/>
    <lineage>
        <taxon>Eukaryota</taxon>
        <taxon>Fungi</taxon>
        <taxon>Dikarya</taxon>
        <taxon>Ascomycota</taxon>
        <taxon>Pezizomycotina</taxon>
        <taxon>Dothideomycetes</taxon>
        <taxon>Dothideomycetes incertae sedis</taxon>
        <taxon>Botryosphaeriales</taxon>
        <taxon>Botryosphaeriaceae</taxon>
        <taxon>Lasiodiplodia</taxon>
    </lineage>
</organism>
<protein>
    <submittedName>
        <fullName evidence="1">Uncharacterized protein</fullName>
    </submittedName>
</protein>
<sequence>MPSSHISLSEIPDRSLDSLIDVTELLSAPDTLSGRAYATPISNDGEFPRDAPDNHNYELLDTSAPISLTPPSALRPSRIHESDSTKSKANQSLWESPWLNKKILFGFSTLFTLLWIGLIILWQFDAHNNGIEITLSTSHYAWTYGPTAIIATIVVVWRRVEYHCKVIQPWKEMKHHTLGASQNLLLDYVSPLQFITLYKSLRNRHWLTALGVLTFAILKLAMLFSTALLISTPTSDDSCLVPVTVDSNFNTTALWATIPNLERTLGDGTSYVVLGNPSSLAYSLVAPESIYKFEGVMKKDPKDFPGIERDIVFQTFAPLPTTRNMTRIFANVRAFIPNITCEVSQVVLHSSMLENERYLDLDSPSCSAGHLGGTLWMTVEPCYPNCSLWHEPFDMLRVNCSEGPDAWEYLYASIPINEFTPYDLRFVLVAVDLFVTNTNTHAALLYPDGTNYTATDLYVKPIQNEAVLCKFDYHIQDIRLAMDTKTKLFRVDELNFSLPRSRLSGLTGIQLGEILYSLLAYEGFHKLREVLVEYSRSETAIQQPAVDLDAQAIVKAAPHVLGGIAAHFLRERGIVTDNITINGTGVCYENRLHVHAITLWGLVSIFILASLLPILMTFLVTDNVVSLNPCSIVTHGDILVDSPSLRHLLGLAGSLPTDRVKNLLEGYIFRTAINEVGRFQVIATPSKGQTGHQQDGKVGTNTRMRKGGWLPIAARYPFLALTFLLPILAIASLEVLYQVSKTKNGFTQQDDIYLPYIPYLTSFAALIIATAFNSVDFIIQSFSHFYALSQGSAAMNQDLLLNFLDYIPLVAFFHALWKQHFGTALSNVASSIGGLLTIVSSGLWVLKTSVPITADASISPATAWDLKWAESRKYDGGASTLLNSIDLNASVTPEGIWDDLVFPDLDSTNLMDSVSDMWGFRDTNDSAPPYFTFTLPALRPELICKAIPEDNIHYRSEESEIAFGYWVDSSIQLPKGCLVDSKKTGRNRNDGWWSGLYILSQVKEQGNSSVLHDTNSWFQRSHEKQLNRNYDCPSVVVAFFPPTETPPLAKNASVLLCWQKIQELQVEVTLRARAATHIGQQSLLSPPRINESTAMYIKNDTNGAYAFSYDIWAHLEVNLSKIDKEYPHSGMDGFFRHVVYGTNATPPENMTGPENLPNLINAVNRLYKRYMVEVMNTPIFRKQLNESQLQDREVYNGTVTIFVSRLIIDHTSKLILQILLAAMSVLMALALTQVRLRGLLPRSPYDIASTMALLAGSKLCSEAFAPEGVEHMTDKQLKEVFGVHEFGMGWWRRHPDDTLRADNPEEEDVCEEDLEKWRFGIDVGQPVRYGFRLRNRNAKWNWKKEKHI</sequence>